<sequence>MEQREKIRNLFDRYSKGQCTPEEQAHLHKWFNHYTQNEAHGLDNLSSSFQTDQRILSNDQKRTSQIKPKIRHYAAAVLILTLATLFFFQHKQESNDKNQHAIVSHKSNDVLPGGNRAKLTLADGTVIDLSTEENGIVVGADEIAYNGGSETIVNLDGNTTNQLVLSTPVGGTYQLTLSDGTQVWLNAGSTLRYPSHFAKNERLVEIEGEAYFSVSKDKHRPFRVLSRGQKVEVLGTEFNVSAYDNDNSVMTTLVSGAIRLDANGKELTLVPGDQSEFWGTDNLKKQKVDIQPFIAWKKGEFYFENTPLTDMLKQLSRWYDVEVVYERKVPNERFSGAMSRNVTLQTVLRLLKISEINYRLEKNKLIIE</sequence>
<evidence type="ECO:0000313" key="4">
    <source>
        <dbReference type="EMBL" id="TDQ76341.1"/>
    </source>
</evidence>
<dbReference type="PANTHER" id="PTHR30273">
    <property type="entry name" value="PERIPLASMIC SIGNAL SENSOR AND SIGMA FACTOR ACTIVATOR FECR-RELATED"/>
    <property type="match status" value="1"/>
</dbReference>
<dbReference type="RefSeq" id="WP_133585166.1">
    <property type="nucleotide sequence ID" value="NZ_SNYV01000015.1"/>
</dbReference>
<dbReference type="PANTHER" id="PTHR30273:SF2">
    <property type="entry name" value="PROTEIN FECR"/>
    <property type="match status" value="1"/>
</dbReference>
<gene>
    <name evidence="4" type="ORF">CLV99_2928</name>
</gene>
<dbReference type="AlphaFoldDB" id="A0A4R6WKL4"/>
<dbReference type="PIRSF" id="PIRSF018266">
    <property type="entry name" value="FecR"/>
    <property type="match status" value="1"/>
</dbReference>
<dbReference type="Gene3D" id="3.55.50.30">
    <property type="match status" value="1"/>
</dbReference>
<dbReference type="Gene3D" id="2.60.120.1440">
    <property type="match status" value="1"/>
</dbReference>
<comment type="caution">
    <text evidence="4">The sequence shown here is derived from an EMBL/GenBank/DDBJ whole genome shotgun (WGS) entry which is preliminary data.</text>
</comment>
<dbReference type="Proteomes" id="UP000295292">
    <property type="component" value="Unassembled WGS sequence"/>
</dbReference>
<dbReference type="EMBL" id="SNYV01000015">
    <property type="protein sequence ID" value="TDQ76341.1"/>
    <property type="molecule type" value="Genomic_DNA"/>
</dbReference>
<dbReference type="FunFam" id="2.60.120.1440:FF:000001">
    <property type="entry name" value="Putative anti-sigma factor"/>
    <property type="match status" value="1"/>
</dbReference>
<accession>A0A4R6WKL4</accession>
<dbReference type="GO" id="GO:0016989">
    <property type="term" value="F:sigma factor antagonist activity"/>
    <property type="evidence" value="ECO:0007669"/>
    <property type="project" value="TreeGrafter"/>
</dbReference>
<dbReference type="InterPro" id="IPR006860">
    <property type="entry name" value="FecR"/>
</dbReference>
<evidence type="ECO:0000259" key="3">
    <source>
        <dbReference type="Pfam" id="PF16344"/>
    </source>
</evidence>
<keyword evidence="1" id="KW-0812">Transmembrane</keyword>
<feature type="domain" description="FecR protein" evidence="2">
    <location>
        <begin position="165"/>
        <end position="258"/>
    </location>
</feature>
<evidence type="ECO:0000259" key="2">
    <source>
        <dbReference type="Pfam" id="PF04773"/>
    </source>
</evidence>
<dbReference type="Pfam" id="PF16344">
    <property type="entry name" value="FecR_C"/>
    <property type="match status" value="1"/>
</dbReference>
<evidence type="ECO:0000313" key="5">
    <source>
        <dbReference type="Proteomes" id="UP000295292"/>
    </source>
</evidence>
<keyword evidence="1" id="KW-0472">Membrane</keyword>
<feature type="domain" description="Protein FecR C-terminal" evidence="3">
    <location>
        <begin position="300"/>
        <end position="367"/>
    </location>
</feature>
<protein>
    <submittedName>
        <fullName evidence="4">FecR family protein</fullName>
    </submittedName>
</protein>
<dbReference type="OrthoDB" id="1099963at2"/>
<reference evidence="4 5" key="1">
    <citation type="submission" date="2019-03" db="EMBL/GenBank/DDBJ databases">
        <title>Genomic Encyclopedia of Archaeal and Bacterial Type Strains, Phase II (KMG-II): from individual species to whole genera.</title>
        <authorList>
            <person name="Goeker M."/>
        </authorList>
    </citation>
    <scope>NUCLEOTIDE SEQUENCE [LARGE SCALE GENOMIC DNA]</scope>
    <source>
        <strain evidence="4 5">DSM 28353</strain>
    </source>
</reference>
<name>A0A4R6WKL4_9SPHI</name>
<keyword evidence="1" id="KW-1133">Transmembrane helix</keyword>
<feature type="transmembrane region" description="Helical" evidence="1">
    <location>
        <begin position="70"/>
        <end position="88"/>
    </location>
</feature>
<keyword evidence="5" id="KW-1185">Reference proteome</keyword>
<dbReference type="Pfam" id="PF04773">
    <property type="entry name" value="FecR"/>
    <property type="match status" value="1"/>
</dbReference>
<dbReference type="InterPro" id="IPR032508">
    <property type="entry name" value="FecR_C"/>
</dbReference>
<evidence type="ECO:0000256" key="1">
    <source>
        <dbReference type="SAM" id="Phobius"/>
    </source>
</evidence>
<proteinExistence type="predicted"/>
<organism evidence="4 5">
    <name type="scientific">Sphingobacterium yanglingense</name>
    <dbReference type="NCBI Taxonomy" id="1437280"/>
    <lineage>
        <taxon>Bacteria</taxon>
        <taxon>Pseudomonadati</taxon>
        <taxon>Bacteroidota</taxon>
        <taxon>Sphingobacteriia</taxon>
        <taxon>Sphingobacteriales</taxon>
        <taxon>Sphingobacteriaceae</taxon>
        <taxon>Sphingobacterium</taxon>
    </lineage>
</organism>
<dbReference type="InterPro" id="IPR012373">
    <property type="entry name" value="Ferrdict_sens_TM"/>
</dbReference>